<proteinExistence type="predicted"/>
<organism evidence="1 2">
    <name type="scientific">Polyplax serrata</name>
    <name type="common">Common mouse louse</name>
    <dbReference type="NCBI Taxonomy" id="468196"/>
    <lineage>
        <taxon>Eukaryota</taxon>
        <taxon>Metazoa</taxon>
        <taxon>Ecdysozoa</taxon>
        <taxon>Arthropoda</taxon>
        <taxon>Hexapoda</taxon>
        <taxon>Insecta</taxon>
        <taxon>Pterygota</taxon>
        <taxon>Neoptera</taxon>
        <taxon>Paraneoptera</taxon>
        <taxon>Psocodea</taxon>
        <taxon>Troctomorpha</taxon>
        <taxon>Phthiraptera</taxon>
        <taxon>Anoplura</taxon>
        <taxon>Polyplacidae</taxon>
        <taxon>Polyplax</taxon>
    </lineage>
</organism>
<dbReference type="EMBL" id="JAWJWE010000037">
    <property type="protein sequence ID" value="KAK6625755.1"/>
    <property type="molecule type" value="Genomic_DNA"/>
</dbReference>
<dbReference type="AlphaFoldDB" id="A0AAN8PKJ1"/>
<sequence length="98" mass="10586">MYKLKPVFCLNKLDDVINAANNNKWPSMTSTCNASLLLQQTGKSGPQHLNHAHHHHHPTITSPFTSLLSASGSPGYLLGSGDPLGLNKVVNSSVNHLY</sequence>
<evidence type="ECO:0000313" key="1">
    <source>
        <dbReference type="EMBL" id="KAK6625755.1"/>
    </source>
</evidence>
<reference evidence="1 2" key="1">
    <citation type="submission" date="2023-10" db="EMBL/GenBank/DDBJ databases">
        <title>Genomes of two closely related lineages of the louse Polyplax serrata with different host specificities.</title>
        <authorList>
            <person name="Martinu J."/>
            <person name="Tarabai H."/>
            <person name="Stefka J."/>
            <person name="Hypsa V."/>
        </authorList>
    </citation>
    <scope>NUCLEOTIDE SEQUENCE [LARGE SCALE GENOMIC DNA]</scope>
    <source>
        <strain evidence="1">HR10_N</strain>
    </source>
</reference>
<name>A0AAN8PKJ1_POLSC</name>
<evidence type="ECO:0000313" key="2">
    <source>
        <dbReference type="Proteomes" id="UP001372834"/>
    </source>
</evidence>
<gene>
    <name evidence="1" type="ORF">RUM43_006054</name>
</gene>
<accession>A0AAN8PKJ1</accession>
<protein>
    <submittedName>
        <fullName evidence="1">Uncharacterized protein</fullName>
    </submittedName>
</protein>
<dbReference type="Proteomes" id="UP001372834">
    <property type="component" value="Unassembled WGS sequence"/>
</dbReference>
<comment type="caution">
    <text evidence="1">The sequence shown here is derived from an EMBL/GenBank/DDBJ whole genome shotgun (WGS) entry which is preliminary data.</text>
</comment>